<gene>
    <name evidence="10" type="primary">LOC115824164</name>
</gene>
<dbReference type="GO" id="GO:0000977">
    <property type="term" value="F:RNA polymerase II transcription regulatory region sequence-specific DNA binding"/>
    <property type="evidence" value="ECO:0007669"/>
    <property type="project" value="TreeGrafter"/>
</dbReference>
<feature type="region of interest" description="Disordered" evidence="7">
    <location>
        <begin position="162"/>
        <end position="249"/>
    </location>
</feature>
<proteinExistence type="predicted"/>
<dbReference type="FunFam" id="1.10.10.60:FF:000207">
    <property type="entry name" value="paired mesoderm homeobox protein 2A"/>
    <property type="match status" value="1"/>
</dbReference>
<evidence type="ECO:0000259" key="8">
    <source>
        <dbReference type="PROSITE" id="PS50071"/>
    </source>
</evidence>
<feature type="compositionally biased region" description="Polar residues" evidence="7">
    <location>
        <begin position="229"/>
        <end position="243"/>
    </location>
</feature>
<evidence type="ECO:0000256" key="2">
    <source>
        <dbReference type="ARBA" id="ARBA00023125"/>
    </source>
</evidence>
<dbReference type="GO" id="GO:0045944">
    <property type="term" value="P:positive regulation of transcription by RNA polymerase II"/>
    <property type="evidence" value="ECO:0007669"/>
    <property type="project" value="UniProtKB-ARBA"/>
</dbReference>
<keyword evidence="3 5" id="KW-0371">Homeobox</keyword>
<evidence type="ECO:0000313" key="10">
    <source>
        <dbReference type="RefSeq" id="XP_030644130.1"/>
    </source>
</evidence>
<feature type="DNA-binding region" description="Homeobox" evidence="5">
    <location>
        <begin position="96"/>
        <end position="155"/>
    </location>
</feature>
<reference evidence="10" key="2">
    <citation type="submission" date="2025-08" db="UniProtKB">
        <authorList>
            <consortium name="RefSeq"/>
        </authorList>
    </citation>
    <scope>IDENTIFICATION</scope>
</reference>
<feature type="domain" description="Homeobox" evidence="8">
    <location>
        <begin position="94"/>
        <end position="154"/>
    </location>
</feature>
<evidence type="ECO:0000256" key="5">
    <source>
        <dbReference type="PROSITE-ProRule" id="PRU00108"/>
    </source>
</evidence>
<dbReference type="CDD" id="cd00086">
    <property type="entry name" value="homeodomain"/>
    <property type="match status" value="1"/>
</dbReference>
<feature type="compositionally biased region" description="Low complexity" evidence="7">
    <location>
        <begin position="191"/>
        <end position="211"/>
    </location>
</feature>
<evidence type="ECO:0000256" key="4">
    <source>
        <dbReference type="ARBA" id="ARBA00023242"/>
    </source>
</evidence>
<name>A0A6J2WF73_CHACN</name>
<organism evidence="9 10">
    <name type="scientific">Chanos chanos</name>
    <name type="common">Milkfish</name>
    <name type="synonym">Mugil chanos</name>
    <dbReference type="NCBI Taxonomy" id="29144"/>
    <lineage>
        <taxon>Eukaryota</taxon>
        <taxon>Metazoa</taxon>
        <taxon>Chordata</taxon>
        <taxon>Craniata</taxon>
        <taxon>Vertebrata</taxon>
        <taxon>Euteleostomi</taxon>
        <taxon>Actinopterygii</taxon>
        <taxon>Neopterygii</taxon>
        <taxon>Teleostei</taxon>
        <taxon>Ostariophysi</taxon>
        <taxon>Gonorynchiformes</taxon>
        <taxon>Chanidae</taxon>
        <taxon>Chanos</taxon>
    </lineage>
</organism>
<dbReference type="InterPro" id="IPR017970">
    <property type="entry name" value="Homeobox_CS"/>
</dbReference>
<dbReference type="SUPFAM" id="SSF46689">
    <property type="entry name" value="Homeodomain-like"/>
    <property type="match status" value="1"/>
</dbReference>
<sequence>MYKMEYSYLHSYESCIAGMDASNLSSPYVDFSSCNQTAGFQFSPIRNGFGGAANCTSLMPSSSNLCSLRDHRSSPYTTAPYKIFSDRGAFNEKRKQRRIRTTFTSSQLKELESVFAETHYPDIYTREELALRIDLTEARVQVWFQNRRAKFRKQERMAAAAAAAVQGSTATKKPDSSKEDNEELQISDPDSTGLSRPSSTPTPPSSITSCSGLGSTSDLATEEVEPAKSSVSGDMSDQGWSSPTKEEMTLPDLLGGPFANVLSSIQKQNGCASALVKPGMF</sequence>
<evidence type="ECO:0000256" key="1">
    <source>
        <dbReference type="ARBA" id="ARBA00004123"/>
    </source>
</evidence>
<dbReference type="PROSITE" id="PS00027">
    <property type="entry name" value="HOMEOBOX_1"/>
    <property type="match status" value="1"/>
</dbReference>
<dbReference type="SMART" id="SM00389">
    <property type="entry name" value="HOX"/>
    <property type="match status" value="1"/>
</dbReference>
<dbReference type="InterPro" id="IPR009057">
    <property type="entry name" value="Homeodomain-like_sf"/>
</dbReference>
<accession>A0A6J2WF73</accession>
<dbReference type="RefSeq" id="XP_030644130.1">
    <property type="nucleotide sequence ID" value="XM_030788270.1"/>
</dbReference>
<dbReference type="InParanoid" id="A0A6J2WF73"/>
<keyword evidence="4 5" id="KW-0539">Nucleus</keyword>
<comment type="subcellular location">
    <subcellularLocation>
        <location evidence="1 5 6">Nucleus</location>
    </subcellularLocation>
</comment>
<evidence type="ECO:0000256" key="6">
    <source>
        <dbReference type="RuleBase" id="RU000682"/>
    </source>
</evidence>
<dbReference type="Proteomes" id="UP000504632">
    <property type="component" value="Chromosome 11"/>
</dbReference>
<dbReference type="AlphaFoldDB" id="A0A6J2WF73"/>
<keyword evidence="2 5" id="KW-0238">DNA-binding</keyword>
<evidence type="ECO:0000256" key="3">
    <source>
        <dbReference type="ARBA" id="ARBA00023155"/>
    </source>
</evidence>
<keyword evidence="9" id="KW-1185">Reference proteome</keyword>
<dbReference type="Pfam" id="PF00046">
    <property type="entry name" value="Homeodomain"/>
    <property type="match status" value="1"/>
</dbReference>
<dbReference type="PROSITE" id="PS50071">
    <property type="entry name" value="HOMEOBOX_2"/>
    <property type="match status" value="1"/>
</dbReference>
<evidence type="ECO:0000256" key="7">
    <source>
        <dbReference type="SAM" id="MobiDB-lite"/>
    </source>
</evidence>
<reference evidence="9" key="1">
    <citation type="submission" date="2024-06" db="UniProtKB">
        <authorList>
            <consortium name="RefSeq"/>
        </authorList>
    </citation>
    <scope>NUCLEOTIDE SEQUENCE [LARGE SCALE GENOMIC DNA]</scope>
</reference>
<dbReference type="PANTHER" id="PTHR24329:SF340">
    <property type="entry name" value="ARISTALESS RELATED HOMEOBOX"/>
    <property type="match status" value="1"/>
</dbReference>
<dbReference type="GO" id="GO:0000981">
    <property type="term" value="F:DNA-binding transcription factor activity, RNA polymerase II-specific"/>
    <property type="evidence" value="ECO:0007669"/>
    <property type="project" value="InterPro"/>
</dbReference>
<dbReference type="InterPro" id="IPR050649">
    <property type="entry name" value="Paired_Homeobox_TFs"/>
</dbReference>
<dbReference type="GO" id="GO:0005634">
    <property type="term" value="C:nucleus"/>
    <property type="evidence" value="ECO:0007669"/>
    <property type="project" value="UniProtKB-SubCell"/>
</dbReference>
<dbReference type="PANTHER" id="PTHR24329">
    <property type="entry name" value="HOMEOBOX PROTEIN ARISTALESS"/>
    <property type="match status" value="1"/>
</dbReference>
<evidence type="ECO:0000313" key="9">
    <source>
        <dbReference type="Proteomes" id="UP000504632"/>
    </source>
</evidence>
<dbReference type="OrthoDB" id="6159439at2759"/>
<dbReference type="InterPro" id="IPR001356">
    <property type="entry name" value="HD"/>
</dbReference>
<protein>
    <submittedName>
        <fullName evidence="10">Paired mesoderm homeobox protein 2B-like</fullName>
    </submittedName>
</protein>
<dbReference type="Gene3D" id="1.10.10.60">
    <property type="entry name" value="Homeodomain-like"/>
    <property type="match status" value="1"/>
</dbReference>
<dbReference type="GeneID" id="115824164"/>